<feature type="non-terminal residue" evidence="1">
    <location>
        <position position="135"/>
    </location>
</feature>
<evidence type="ECO:0000313" key="2">
    <source>
        <dbReference type="Proteomes" id="UP001432027"/>
    </source>
</evidence>
<keyword evidence="2" id="KW-1185">Reference proteome</keyword>
<proteinExistence type="predicted"/>
<comment type="caution">
    <text evidence="1">The sequence shown here is derived from an EMBL/GenBank/DDBJ whole genome shotgun (WGS) entry which is preliminary data.</text>
</comment>
<feature type="non-terminal residue" evidence="1">
    <location>
        <position position="1"/>
    </location>
</feature>
<dbReference type="Proteomes" id="UP001432027">
    <property type="component" value="Unassembled WGS sequence"/>
</dbReference>
<sequence length="135" mass="15382">LIEKFEIGYDHNRMVNDIEIIKNLKEYVTINNLSFKGLDSLSHTTKAAIVDIIQAHNVKRICLIPFKFCSARDYAQFISEALNYVSSVEIKGRTVHDHNIIRSLFDQIRLRPEIADAKAEIENKNGIPSLIVSAK</sequence>
<dbReference type="EMBL" id="BTSX01000001">
    <property type="protein sequence ID" value="GMS81758.1"/>
    <property type="molecule type" value="Genomic_DNA"/>
</dbReference>
<organism evidence="1 2">
    <name type="scientific">Pristionchus entomophagus</name>
    <dbReference type="NCBI Taxonomy" id="358040"/>
    <lineage>
        <taxon>Eukaryota</taxon>
        <taxon>Metazoa</taxon>
        <taxon>Ecdysozoa</taxon>
        <taxon>Nematoda</taxon>
        <taxon>Chromadorea</taxon>
        <taxon>Rhabditida</taxon>
        <taxon>Rhabditina</taxon>
        <taxon>Diplogasteromorpha</taxon>
        <taxon>Diplogasteroidea</taxon>
        <taxon>Neodiplogasteridae</taxon>
        <taxon>Pristionchus</taxon>
    </lineage>
</organism>
<accession>A0AAV5SHU8</accession>
<reference evidence="1" key="1">
    <citation type="submission" date="2023-10" db="EMBL/GenBank/DDBJ databases">
        <title>Genome assembly of Pristionchus species.</title>
        <authorList>
            <person name="Yoshida K."/>
            <person name="Sommer R.J."/>
        </authorList>
    </citation>
    <scope>NUCLEOTIDE SEQUENCE</scope>
    <source>
        <strain evidence="1">RS0144</strain>
    </source>
</reference>
<name>A0AAV5SHU8_9BILA</name>
<protein>
    <submittedName>
        <fullName evidence="1">Uncharacterized protein</fullName>
    </submittedName>
</protein>
<evidence type="ECO:0000313" key="1">
    <source>
        <dbReference type="EMBL" id="GMS81758.1"/>
    </source>
</evidence>
<gene>
    <name evidence="1" type="ORF">PENTCL1PPCAC_3933</name>
</gene>
<dbReference type="AlphaFoldDB" id="A0AAV5SHU8"/>